<feature type="transmembrane region" description="Helical" evidence="8">
    <location>
        <begin position="277"/>
        <end position="295"/>
    </location>
</feature>
<reference evidence="10" key="1">
    <citation type="submission" date="2016-10" db="EMBL/GenBank/DDBJ databases">
        <authorList>
            <person name="Varghese N."/>
            <person name="Submissions S."/>
        </authorList>
    </citation>
    <scope>NUCLEOTIDE SEQUENCE [LARGE SCALE GENOMIC DNA]</scope>
    <source>
        <strain evidence="10">DSM 45789</strain>
    </source>
</reference>
<proteinExistence type="inferred from homology"/>
<organism evidence="9 10">
    <name type="scientific">Marininema halotolerans</name>
    <dbReference type="NCBI Taxonomy" id="1155944"/>
    <lineage>
        <taxon>Bacteria</taxon>
        <taxon>Bacillati</taxon>
        <taxon>Bacillota</taxon>
        <taxon>Bacilli</taxon>
        <taxon>Bacillales</taxon>
        <taxon>Thermoactinomycetaceae</taxon>
        <taxon>Marininema</taxon>
    </lineage>
</organism>
<dbReference type="OrthoDB" id="9811721at2"/>
<evidence type="ECO:0000256" key="4">
    <source>
        <dbReference type="ARBA" id="ARBA00022475"/>
    </source>
</evidence>
<dbReference type="GO" id="GO:0033214">
    <property type="term" value="P:siderophore-iron import into cell"/>
    <property type="evidence" value="ECO:0007669"/>
    <property type="project" value="TreeGrafter"/>
</dbReference>
<keyword evidence="3" id="KW-0813">Transport</keyword>
<dbReference type="Gene3D" id="1.10.3470.10">
    <property type="entry name" value="ABC transporter involved in vitamin B12 uptake, BtuC"/>
    <property type="match status" value="1"/>
</dbReference>
<dbReference type="GO" id="GO:0022857">
    <property type="term" value="F:transmembrane transporter activity"/>
    <property type="evidence" value="ECO:0007669"/>
    <property type="project" value="InterPro"/>
</dbReference>
<evidence type="ECO:0000256" key="2">
    <source>
        <dbReference type="ARBA" id="ARBA00007935"/>
    </source>
</evidence>
<gene>
    <name evidence="9" type="ORF">SAMN05444972_10134</name>
</gene>
<accession>A0A1I6NQY8</accession>
<dbReference type="CDD" id="cd06550">
    <property type="entry name" value="TM_ABC_iron-siderophores_like"/>
    <property type="match status" value="1"/>
</dbReference>
<feature type="transmembrane region" description="Helical" evidence="8">
    <location>
        <begin position="60"/>
        <end position="80"/>
    </location>
</feature>
<feature type="transmembrane region" description="Helical" evidence="8">
    <location>
        <begin position="194"/>
        <end position="213"/>
    </location>
</feature>
<keyword evidence="4" id="KW-1003">Cell membrane</keyword>
<dbReference type="PANTHER" id="PTHR30472">
    <property type="entry name" value="FERRIC ENTEROBACTIN TRANSPORT SYSTEM PERMEASE PROTEIN"/>
    <property type="match status" value="1"/>
</dbReference>
<keyword evidence="5 8" id="KW-0812">Transmembrane</keyword>
<evidence type="ECO:0000313" key="10">
    <source>
        <dbReference type="Proteomes" id="UP000198660"/>
    </source>
</evidence>
<dbReference type="RefSeq" id="WP_091832055.1">
    <property type="nucleotide sequence ID" value="NZ_FPAA01000001.1"/>
</dbReference>
<evidence type="ECO:0000256" key="1">
    <source>
        <dbReference type="ARBA" id="ARBA00004651"/>
    </source>
</evidence>
<feature type="transmembrane region" description="Helical" evidence="8">
    <location>
        <begin position="150"/>
        <end position="170"/>
    </location>
</feature>
<feature type="transmembrane region" description="Helical" evidence="8">
    <location>
        <begin position="7"/>
        <end position="27"/>
    </location>
</feature>
<dbReference type="PANTHER" id="PTHR30472:SF65">
    <property type="entry name" value="SIDEROPHORE TRANSPORT SYSTEM PERMEASE PROTEIN YFIZ-RELATED"/>
    <property type="match status" value="1"/>
</dbReference>
<dbReference type="SUPFAM" id="SSF81345">
    <property type="entry name" value="ABC transporter involved in vitamin B12 uptake, BtuC"/>
    <property type="match status" value="1"/>
</dbReference>
<keyword evidence="7 8" id="KW-0472">Membrane</keyword>
<evidence type="ECO:0000313" key="9">
    <source>
        <dbReference type="EMBL" id="SFS30300.1"/>
    </source>
</evidence>
<feature type="transmembrane region" description="Helical" evidence="8">
    <location>
        <begin position="119"/>
        <end position="138"/>
    </location>
</feature>
<keyword evidence="6 8" id="KW-1133">Transmembrane helix</keyword>
<dbReference type="InterPro" id="IPR037294">
    <property type="entry name" value="ABC_BtuC-like"/>
</dbReference>
<dbReference type="FunFam" id="1.10.3470.10:FF:000001">
    <property type="entry name" value="Vitamin B12 ABC transporter permease BtuC"/>
    <property type="match status" value="1"/>
</dbReference>
<dbReference type="InterPro" id="IPR000522">
    <property type="entry name" value="ABC_transptr_permease_BtuC"/>
</dbReference>
<evidence type="ECO:0000256" key="8">
    <source>
        <dbReference type="SAM" id="Phobius"/>
    </source>
</evidence>
<evidence type="ECO:0000256" key="5">
    <source>
        <dbReference type="ARBA" id="ARBA00022692"/>
    </source>
</evidence>
<keyword evidence="10" id="KW-1185">Reference proteome</keyword>
<dbReference type="GO" id="GO:0005886">
    <property type="term" value="C:plasma membrane"/>
    <property type="evidence" value="ECO:0007669"/>
    <property type="project" value="UniProtKB-SubCell"/>
</dbReference>
<feature type="transmembrane region" description="Helical" evidence="8">
    <location>
        <begin position="92"/>
        <end position="113"/>
    </location>
</feature>
<dbReference type="AlphaFoldDB" id="A0A1I6NQY8"/>
<dbReference type="Proteomes" id="UP000198660">
    <property type="component" value="Unassembled WGS sequence"/>
</dbReference>
<comment type="subcellular location">
    <subcellularLocation>
        <location evidence="1">Cell membrane</location>
        <topology evidence="1">Multi-pass membrane protein</topology>
    </subcellularLocation>
</comment>
<name>A0A1I6NQY8_9BACL</name>
<dbReference type="EMBL" id="FPAA01000001">
    <property type="protein sequence ID" value="SFS30300.1"/>
    <property type="molecule type" value="Genomic_DNA"/>
</dbReference>
<evidence type="ECO:0000256" key="3">
    <source>
        <dbReference type="ARBA" id="ARBA00022448"/>
    </source>
</evidence>
<protein>
    <submittedName>
        <fullName evidence="9">Iron complex transport system permease protein</fullName>
    </submittedName>
</protein>
<sequence length="349" mass="36891">MPLSNHYRIIGLLLTMVALGISFIASLKFGLTHINWDTLIDAWQSNHPNKEELIVQNTRIPRALIATCVGVSLGMAGALMQGLTRNPLASPGIFGINAGAALFVVVASSIFSVHSYVTFTWIAFLGAAISGGLVYLLSSFGKEGLTPLKLTLAGAALTAFFTTLTQGILVSDEGTLDQILFWLAGSIVGRDLDALLYLLPFFAISWICTLFLGRAMTTLTIGENVAKGLGQKTGWVKAIAALCIILLAGGSVAIAGPIGLVGLIIPHIARFLVGSDYRWLLPYCAFLGATFLLLADIGGRYLIMPGGPLTELLVEAGARTTSDEVPVGVITALIGVPFFITIARRSISD</sequence>
<dbReference type="Pfam" id="PF01032">
    <property type="entry name" value="FecCD"/>
    <property type="match status" value="1"/>
</dbReference>
<evidence type="ECO:0000256" key="6">
    <source>
        <dbReference type="ARBA" id="ARBA00022989"/>
    </source>
</evidence>
<comment type="similarity">
    <text evidence="2">Belongs to the binding-protein-dependent transport system permease family. FecCD subfamily.</text>
</comment>
<feature type="transmembrane region" description="Helical" evidence="8">
    <location>
        <begin position="234"/>
        <end position="265"/>
    </location>
</feature>
<evidence type="ECO:0000256" key="7">
    <source>
        <dbReference type="ARBA" id="ARBA00023136"/>
    </source>
</evidence>